<dbReference type="PROSITE" id="PS50850">
    <property type="entry name" value="MFS"/>
    <property type="match status" value="1"/>
</dbReference>
<keyword evidence="7 8" id="KW-0472">Membrane</keyword>
<dbReference type="PANTHER" id="PTHR43528">
    <property type="entry name" value="ALPHA-KETOGLUTARATE PERMEASE"/>
    <property type="match status" value="1"/>
</dbReference>
<evidence type="ECO:0000256" key="2">
    <source>
        <dbReference type="ARBA" id="ARBA00022448"/>
    </source>
</evidence>
<evidence type="ECO:0000256" key="6">
    <source>
        <dbReference type="ARBA" id="ARBA00022989"/>
    </source>
</evidence>
<feature type="transmembrane region" description="Helical" evidence="8">
    <location>
        <begin position="118"/>
        <end position="138"/>
    </location>
</feature>
<keyword evidence="2" id="KW-0813">Transport</keyword>
<dbReference type="SUPFAM" id="SSF103473">
    <property type="entry name" value="MFS general substrate transporter"/>
    <property type="match status" value="1"/>
</dbReference>
<feature type="transmembrane region" description="Helical" evidence="8">
    <location>
        <begin position="315"/>
        <end position="333"/>
    </location>
</feature>
<sequence>MTTQTTNGQPSARPLTRQDYKTLGLSSLGGTLEFYDFVIFVFYAKIISQLFFPGNNEFLALMATLGLFAAGYLARPLGGIIMAHFGDKVGRKRMFTLSIFLMAFPTLIIGFLPTYETIGAAAPLLLLLMRIMQGAAIGGEMPGAWVFIAEHTPKQRYGLGIGTLTSGITGGILLGSIVAIMIERNYSAQQVHDFAWRIPFILGGIFGFLSVYLRRFLEETPIFKELAAKKALSQELPVKTVLKSHKQACLITAALTWSLSTAIVVTILMTPDVVLQGVYKIDRNTALQANCVATLMLTIGCIFWGWLGDKTGTRCSMLLAWGGLAITSVYFYAQLSSEIGATTLAFNYGLMGFFVGAIATTPIISARAFPPAIRFSGLSFAYNIAYAIFGGLTPILTGAWLQQSHMAPAYYVASVSILAILVAFLPLAYKGWSANKVTDAPEQTVSTQSAQAQH</sequence>
<dbReference type="GO" id="GO:0015293">
    <property type="term" value="F:symporter activity"/>
    <property type="evidence" value="ECO:0007669"/>
    <property type="project" value="UniProtKB-KW"/>
</dbReference>
<feature type="transmembrane region" description="Helical" evidence="8">
    <location>
        <begin position="194"/>
        <end position="213"/>
    </location>
</feature>
<evidence type="ECO:0000259" key="9">
    <source>
        <dbReference type="PROSITE" id="PS50850"/>
    </source>
</evidence>
<feature type="transmembrane region" description="Helical" evidence="8">
    <location>
        <begin position="58"/>
        <end position="74"/>
    </location>
</feature>
<dbReference type="Proteomes" id="UP000053226">
    <property type="component" value="Unassembled WGS sequence"/>
</dbReference>
<dbReference type="RefSeq" id="WP_053908200.1">
    <property type="nucleotide sequence ID" value="NZ_CAWMUS010000018.1"/>
</dbReference>
<proteinExistence type="predicted"/>
<feature type="transmembrane region" description="Helical" evidence="8">
    <location>
        <begin position="287"/>
        <end position="308"/>
    </location>
</feature>
<dbReference type="GO" id="GO:0005886">
    <property type="term" value="C:plasma membrane"/>
    <property type="evidence" value="ECO:0007669"/>
    <property type="project" value="UniProtKB-SubCell"/>
</dbReference>
<name>A0A0N0IA52_9GAMM</name>
<dbReference type="Gene3D" id="1.20.1250.20">
    <property type="entry name" value="MFS general substrate transporter like domains"/>
    <property type="match status" value="1"/>
</dbReference>
<protein>
    <submittedName>
        <fullName evidence="10">L-proline/glycine betaine transporter</fullName>
    </submittedName>
</protein>
<accession>A0A0N0IA52</accession>
<dbReference type="PANTHER" id="PTHR43528:SF7">
    <property type="entry name" value="MFS TRANSPORTER"/>
    <property type="match status" value="1"/>
</dbReference>
<evidence type="ECO:0000256" key="3">
    <source>
        <dbReference type="ARBA" id="ARBA00022475"/>
    </source>
</evidence>
<dbReference type="InterPro" id="IPR051084">
    <property type="entry name" value="H+-coupled_symporters"/>
</dbReference>
<evidence type="ECO:0000256" key="5">
    <source>
        <dbReference type="ARBA" id="ARBA00022847"/>
    </source>
</evidence>
<dbReference type="InterPro" id="IPR011701">
    <property type="entry name" value="MFS"/>
</dbReference>
<dbReference type="InterPro" id="IPR020846">
    <property type="entry name" value="MFS_dom"/>
</dbReference>
<evidence type="ECO:0000313" key="10">
    <source>
        <dbReference type="EMBL" id="KPD02630.1"/>
    </source>
</evidence>
<reference evidence="10 11" key="1">
    <citation type="submission" date="2015-07" db="EMBL/GenBank/DDBJ databases">
        <title>ATOL: Assembling a taxonomically balanced genome-scale reconstruction of the evolutionary history of the Enterobacteriaceae.</title>
        <authorList>
            <person name="Plunkett G.III."/>
            <person name="Neeno-Eckwall E.C."/>
            <person name="Glasner J.D."/>
            <person name="Perna N.T."/>
        </authorList>
    </citation>
    <scope>NUCLEOTIDE SEQUENCE [LARGE SCALE GENOMIC DNA]</scope>
    <source>
        <strain evidence="10 11">ATCC 35017</strain>
    </source>
</reference>
<dbReference type="Pfam" id="PF07690">
    <property type="entry name" value="MFS_1"/>
    <property type="match status" value="1"/>
</dbReference>
<organism evidence="10 11">
    <name type="scientific">Moellerella wisconsensis ATCC 35017</name>
    <dbReference type="NCBI Taxonomy" id="1354267"/>
    <lineage>
        <taxon>Bacteria</taxon>
        <taxon>Pseudomonadati</taxon>
        <taxon>Pseudomonadota</taxon>
        <taxon>Gammaproteobacteria</taxon>
        <taxon>Enterobacterales</taxon>
        <taxon>Morganellaceae</taxon>
        <taxon>Moellerella</taxon>
    </lineage>
</organism>
<feature type="transmembrane region" description="Helical" evidence="8">
    <location>
        <begin position="94"/>
        <end position="112"/>
    </location>
</feature>
<comment type="subcellular location">
    <subcellularLocation>
        <location evidence="1">Cell membrane</location>
        <topology evidence="1">Multi-pass membrane protein</topology>
    </subcellularLocation>
</comment>
<dbReference type="FunFam" id="1.20.1250.20:FF:000001">
    <property type="entry name" value="Dicarboxylate MFS transporter"/>
    <property type="match status" value="1"/>
</dbReference>
<dbReference type="InterPro" id="IPR036259">
    <property type="entry name" value="MFS_trans_sf"/>
</dbReference>
<keyword evidence="3" id="KW-1003">Cell membrane</keyword>
<dbReference type="EMBL" id="LGAA01000018">
    <property type="protein sequence ID" value="KPD02630.1"/>
    <property type="molecule type" value="Genomic_DNA"/>
</dbReference>
<keyword evidence="5" id="KW-0769">Symport</keyword>
<comment type="caution">
    <text evidence="10">The sequence shown here is derived from an EMBL/GenBank/DDBJ whole genome shotgun (WGS) entry which is preliminary data.</text>
</comment>
<evidence type="ECO:0000256" key="1">
    <source>
        <dbReference type="ARBA" id="ARBA00004651"/>
    </source>
</evidence>
<dbReference type="AlphaFoldDB" id="A0A0N0IA52"/>
<feature type="transmembrane region" description="Helical" evidence="8">
    <location>
        <begin position="159"/>
        <end position="182"/>
    </location>
</feature>
<keyword evidence="11" id="KW-1185">Reference proteome</keyword>
<feature type="transmembrane region" description="Helical" evidence="8">
    <location>
        <begin position="248"/>
        <end position="267"/>
    </location>
</feature>
<evidence type="ECO:0000256" key="7">
    <source>
        <dbReference type="ARBA" id="ARBA00023136"/>
    </source>
</evidence>
<dbReference type="OrthoDB" id="3690818at2"/>
<evidence type="ECO:0000256" key="4">
    <source>
        <dbReference type="ARBA" id="ARBA00022692"/>
    </source>
</evidence>
<evidence type="ECO:0000256" key="8">
    <source>
        <dbReference type="SAM" id="Phobius"/>
    </source>
</evidence>
<feature type="transmembrane region" description="Helical" evidence="8">
    <location>
        <begin position="380"/>
        <end position="402"/>
    </location>
</feature>
<gene>
    <name evidence="10" type="ORF">M992_1785</name>
</gene>
<keyword evidence="4 8" id="KW-0812">Transmembrane</keyword>
<feature type="transmembrane region" description="Helical" evidence="8">
    <location>
        <begin position="408"/>
        <end position="429"/>
    </location>
</feature>
<feature type="transmembrane region" description="Helical" evidence="8">
    <location>
        <begin position="345"/>
        <end position="368"/>
    </location>
</feature>
<feature type="domain" description="Major facilitator superfamily (MFS) profile" evidence="9">
    <location>
        <begin position="22"/>
        <end position="431"/>
    </location>
</feature>
<evidence type="ECO:0000313" key="11">
    <source>
        <dbReference type="Proteomes" id="UP000053226"/>
    </source>
</evidence>
<keyword evidence="6 8" id="KW-1133">Transmembrane helix</keyword>